<feature type="region of interest" description="Disordered" evidence="1">
    <location>
        <begin position="488"/>
        <end position="526"/>
    </location>
</feature>
<dbReference type="VEuPathDB" id="FungiDB:PV07_04722"/>
<feature type="compositionally biased region" description="Polar residues" evidence="1">
    <location>
        <begin position="173"/>
        <end position="183"/>
    </location>
</feature>
<organism evidence="2 3">
    <name type="scientific">Cladophialophora immunda</name>
    <dbReference type="NCBI Taxonomy" id="569365"/>
    <lineage>
        <taxon>Eukaryota</taxon>
        <taxon>Fungi</taxon>
        <taxon>Dikarya</taxon>
        <taxon>Ascomycota</taxon>
        <taxon>Pezizomycotina</taxon>
        <taxon>Eurotiomycetes</taxon>
        <taxon>Chaetothyriomycetidae</taxon>
        <taxon>Chaetothyriales</taxon>
        <taxon>Herpotrichiellaceae</taxon>
        <taxon>Cladophialophora</taxon>
    </lineage>
</organism>
<dbReference type="RefSeq" id="XP_016249075.1">
    <property type="nucleotide sequence ID" value="XM_016391556.1"/>
</dbReference>
<dbReference type="AlphaFoldDB" id="A0A0D2CZ57"/>
<dbReference type="GeneID" id="27343916"/>
<proteinExistence type="predicted"/>
<evidence type="ECO:0000256" key="1">
    <source>
        <dbReference type="SAM" id="MobiDB-lite"/>
    </source>
</evidence>
<feature type="compositionally biased region" description="Polar residues" evidence="1">
    <location>
        <begin position="312"/>
        <end position="323"/>
    </location>
</feature>
<reference evidence="2 3" key="1">
    <citation type="submission" date="2015-01" db="EMBL/GenBank/DDBJ databases">
        <title>The Genome Sequence of Cladophialophora immunda CBS83496.</title>
        <authorList>
            <consortium name="The Broad Institute Genomics Platform"/>
            <person name="Cuomo C."/>
            <person name="de Hoog S."/>
            <person name="Gorbushina A."/>
            <person name="Stielow B."/>
            <person name="Teixiera M."/>
            <person name="Abouelleil A."/>
            <person name="Chapman S.B."/>
            <person name="Priest M."/>
            <person name="Young S.K."/>
            <person name="Wortman J."/>
            <person name="Nusbaum C."/>
            <person name="Birren B."/>
        </authorList>
    </citation>
    <scope>NUCLEOTIDE SEQUENCE [LARGE SCALE GENOMIC DNA]</scope>
    <source>
        <strain evidence="2 3">CBS 83496</strain>
    </source>
</reference>
<feature type="compositionally biased region" description="Polar residues" evidence="1">
    <location>
        <begin position="218"/>
        <end position="243"/>
    </location>
</feature>
<name>A0A0D2CZ57_9EURO</name>
<dbReference type="OrthoDB" id="10555421at2759"/>
<dbReference type="EMBL" id="KN847042">
    <property type="protein sequence ID" value="KIW28859.1"/>
    <property type="molecule type" value="Genomic_DNA"/>
</dbReference>
<feature type="compositionally biased region" description="Basic and acidic residues" evidence="1">
    <location>
        <begin position="155"/>
        <end position="172"/>
    </location>
</feature>
<accession>A0A0D2CZ57</accession>
<feature type="region of interest" description="Disordered" evidence="1">
    <location>
        <begin position="152"/>
        <end position="204"/>
    </location>
</feature>
<feature type="compositionally biased region" description="Polar residues" evidence="1">
    <location>
        <begin position="292"/>
        <end position="303"/>
    </location>
</feature>
<feature type="region of interest" description="Disordered" evidence="1">
    <location>
        <begin position="218"/>
        <end position="345"/>
    </location>
</feature>
<dbReference type="Proteomes" id="UP000054466">
    <property type="component" value="Unassembled WGS sequence"/>
</dbReference>
<sequence length="762" mass="83457">MVHEIRALACRKLSDNIRWVFSTLFFRDLLSRYFKERHDDGFFPRGVTLNKKCTQVCQDFAISNPDQKLVQDIGKWAKEGHIFHQVGQVLGDGALILLADHITQDSWQGNLPKTKKGMIEGITPLKTLVGDEVKNYDADTVAESIRNFQMQPHKWLKDSSNQKREGKRRSGESHTSVRGQTTLGHREAPDTSAEAGEETESGHTEATLNDAALAFHTPTSHESAQNENIAGLAGQNTRISSKARSQRGKSRRIPASAFESAANSDDQPRTLSASLEPRIARRMPSTDESDAHQQSPRRSSQAGSMVLAIESATESNLSANPSRSDALAPSAGTGETEVDIRPENEEEVREAKAGDLRMAYQDTTPLSQSFENEATVSHEGHESVMEYHMPSSSETYTAQTNGSIENSHDAMTSALTTIPFSNPRSYGSKETGTTTVTATRQHTYNWSPHPEVQQVLFSLPALHTDLNTGNGAPALSLDVVEDVALPPATTVQSSSNKKRKRPVTEEVRSEAGGTAQHPCDWSPQRQITLNPPVSILASRMNLETGHGFVMKPTVNLLSEDATRAELETHAPFDGTASFNFNHIVDSNARTEATLANRTTIFSNFETHDGDHTKSLAGEARVKVRDCLVLNTPHDDHTLLRDINTFDLSQFAAPTVDPFDPFDLSQLAAPTVDPFDPFDLSQLAAPTVDPFDPFDLSQLAAPTVDPFDPFDLSQLVTPAGDTFDERMLANLDGRAFEQSAFNTSTNSASGLSMFTYQPLTSSI</sequence>
<dbReference type="HOGENOM" id="CLU_366005_0_0_1"/>
<keyword evidence="3" id="KW-1185">Reference proteome</keyword>
<evidence type="ECO:0000313" key="3">
    <source>
        <dbReference type="Proteomes" id="UP000054466"/>
    </source>
</evidence>
<evidence type="ECO:0000313" key="2">
    <source>
        <dbReference type="EMBL" id="KIW28859.1"/>
    </source>
</evidence>
<protein>
    <submittedName>
        <fullName evidence="2">Uncharacterized protein</fullName>
    </submittedName>
</protein>
<gene>
    <name evidence="2" type="ORF">PV07_04722</name>
</gene>
<feature type="compositionally biased region" description="Polar residues" evidence="1">
    <location>
        <begin position="261"/>
        <end position="273"/>
    </location>
</feature>